<evidence type="ECO:0000256" key="1">
    <source>
        <dbReference type="ARBA" id="ARBA00022737"/>
    </source>
</evidence>
<dbReference type="Gene3D" id="1.25.40.20">
    <property type="entry name" value="Ankyrin repeat-containing domain"/>
    <property type="match status" value="1"/>
</dbReference>
<evidence type="ECO:0000313" key="4">
    <source>
        <dbReference type="EMBL" id="QLI60660.1"/>
    </source>
</evidence>
<dbReference type="InterPro" id="IPR002110">
    <property type="entry name" value="Ankyrin_rpt"/>
</dbReference>
<dbReference type="OrthoDB" id="37855at10239"/>
<dbReference type="EMBL" id="MN562489">
    <property type="protein sequence ID" value="QLI60660.1"/>
    <property type="molecule type" value="Genomic_DNA"/>
</dbReference>
<dbReference type="Pfam" id="PF12796">
    <property type="entry name" value="Ank_2"/>
    <property type="match status" value="1"/>
</dbReference>
<dbReference type="PROSITE" id="PS50088">
    <property type="entry name" value="ANK_REPEAT"/>
    <property type="match status" value="1"/>
</dbReference>
<keyword evidence="2" id="KW-0040">ANK repeat</keyword>
<protein>
    <submittedName>
        <fullName evidence="3">ORF_124R</fullName>
    </submittedName>
    <submittedName>
        <fullName evidence="4">Putative ankyrin repeat protein</fullName>
    </submittedName>
</protein>
<dbReference type="SMART" id="SM00248">
    <property type="entry name" value="ANK"/>
    <property type="match status" value="4"/>
</dbReference>
<dbReference type="PRINTS" id="PR01415">
    <property type="entry name" value="ANKYRIN"/>
</dbReference>
<organism evidence="3 5">
    <name type="scientific">Scale drop disease virus</name>
    <dbReference type="NCBI Taxonomy" id="1697349"/>
    <lineage>
        <taxon>Viruses</taxon>
        <taxon>Varidnaviria</taxon>
        <taxon>Bamfordvirae</taxon>
        <taxon>Nucleocytoviricota</taxon>
        <taxon>Megaviricetes</taxon>
        <taxon>Pimascovirales</taxon>
        <taxon>Pimascovirales incertae sedis</taxon>
        <taxon>Iridoviridae</taxon>
        <taxon>Alphairidovirinae</taxon>
        <taxon>Megalocytivirus</taxon>
        <taxon>Megalocytivirus lates1</taxon>
    </lineage>
</organism>
<evidence type="ECO:0000313" key="6">
    <source>
        <dbReference type="Proteomes" id="UP000510602"/>
    </source>
</evidence>
<accession>A0A0K1L6M6</accession>
<proteinExistence type="predicted"/>
<keyword evidence="5" id="KW-1185">Reference proteome</keyword>
<dbReference type="EMBL" id="KR139659">
    <property type="protein sequence ID" value="AKU37539.1"/>
    <property type="molecule type" value="Genomic_DNA"/>
</dbReference>
<sequence length="426" mass="47652">MDFAIDAIDLTSVEQLLEDNIDLSDSDNVLVNAVMKYIETNDPTAFEIVKLLLTVSNVDVNQQHTDTGETALHTAVAYDNIVMVELLVQYVDVNSTNNNGDTPLLKNPFNIEIVQLLMNEGANINAVNNDGDTVVEMLFYSVRDEQHKSNTVMPIMRKIMSIDNYVNITANALGSVLACESINPPAIHLILSTSGSIDFSYSSIQEMDAINLAAHLSLQKAFEKILLKAPPYVHRSVGPKSELLPFSCISTERPVGSLQMMKMLVEKYNMSVDVLSDQEESPLLHALNQKCYNVAIYLLNLGRGVTCPRMNHVAMAILESVNMDLVKVAVDSGLVDLVRPVTLIDKTHSPLQHFIISTNATHIVFITDFIKYVSPRQGLSFLVSYPDWFVNTQAFQEYNYYNTLRHRSMSVMHQKLTGTHARHKPY</sequence>
<dbReference type="KEGG" id="vg:25479173"/>
<dbReference type="PANTHER" id="PTHR24198:SF165">
    <property type="entry name" value="ANKYRIN REPEAT-CONTAINING PROTEIN-RELATED"/>
    <property type="match status" value="1"/>
</dbReference>
<evidence type="ECO:0000256" key="2">
    <source>
        <dbReference type="ARBA" id="ARBA00023043"/>
    </source>
</evidence>
<gene>
    <name evidence="3" type="ORF">SDDV_124</name>
</gene>
<dbReference type="GeneID" id="25479173"/>
<dbReference type="Proteomes" id="UP000510602">
    <property type="component" value="Segment"/>
</dbReference>
<dbReference type="InterPro" id="IPR036770">
    <property type="entry name" value="Ankyrin_rpt-contain_sf"/>
</dbReference>
<dbReference type="PROSITE" id="PS50297">
    <property type="entry name" value="ANK_REP_REGION"/>
    <property type="match status" value="1"/>
</dbReference>
<evidence type="ECO:0000313" key="5">
    <source>
        <dbReference type="Proteomes" id="UP000201485"/>
    </source>
</evidence>
<dbReference type="RefSeq" id="YP_009163885.1">
    <property type="nucleotide sequence ID" value="NC_027778.1"/>
</dbReference>
<name>A0A0K1L6M6_9VIRU</name>
<evidence type="ECO:0000313" key="3">
    <source>
        <dbReference type="EMBL" id="AKU37539.1"/>
    </source>
</evidence>
<reference evidence="4 6" key="2">
    <citation type="submission" date="2019-10" db="EMBL/GenBank/DDBJ databases">
        <authorList>
            <person name="Kayansamruaj P."/>
        </authorList>
    </citation>
    <scope>NUCLEOTIDE SEQUENCE [LARGE SCALE GENOMIC DNA]</scope>
    <source>
        <strain evidence="4">SDDV_Thai_2019</strain>
    </source>
</reference>
<dbReference type="PANTHER" id="PTHR24198">
    <property type="entry name" value="ANKYRIN REPEAT AND PROTEIN KINASE DOMAIN-CONTAINING PROTEIN"/>
    <property type="match status" value="1"/>
</dbReference>
<reference evidence="3 5" key="1">
    <citation type="journal article" date="2015" name="PLoS Pathog.">
        <title>A Novel Virus Causes Scale Drop Disease in Lates calcarifer.</title>
        <authorList>
            <person name="de Groof A."/>
            <person name="Guelen L."/>
            <person name="Deijs M."/>
            <person name="van der Wal Y."/>
            <person name="Miyata M."/>
            <person name="Ng K.S."/>
            <person name="van Grinsven L."/>
            <person name="Simmelink B."/>
            <person name="Biermann Y."/>
            <person name="Grisez L."/>
            <person name="van Lent J."/>
            <person name="de Ronde A."/>
            <person name="Chang S.F."/>
            <person name="Schrier C."/>
            <person name="van der Hoek L."/>
        </authorList>
    </citation>
    <scope>NUCLEOTIDE SEQUENCE [LARGE SCALE GENOMIC DNA]</scope>
    <source>
        <strain evidence="3">C4575</strain>
    </source>
</reference>
<keyword evidence="1" id="KW-0677">Repeat</keyword>
<dbReference type="SUPFAM" id="SSF48403">
    <property type="entry name" value="Ankyrin repeat"/>
    <property type="match status" value="1"/>
</dbReference>
<dbReference type="Proteomes" id="UP000201485">
    <property type="component" value="Segment"/>
</dbReference>